<keyword evidence="13" id="KW-1185">Reference proteome</keyword>
<dbReference type="PANTHER" id="PTHR31497:SF0">
    <property type="entry name" value="AUTOCRINE PROLIFERATION REPRESSOR PROTEIN A"/>
    <property type="match status" value="1"/>
</dbReference>
<keyword evidence="6" id="KW-0375">Hydrogen ion transport</keyword>
<dbReference type="Pfam" id="PF10142">
    <property type="entry name" value="PhoPQ_related"/>
    <property type="match status" value="1"/>
</dbReference>
<feature type="transmembrane region" description="Helical" evidence="11">
    <location>
        <begin position="287"/>
        <end position="310"/>
    </location>
</feature>
<evidence type="ECO:0000256" key="9">
    <source>
        <dbReference type="ARBA" id="ARBA00023136"/>
    </source>
</evidence>
<proteinExistence type="inferred from homology"/>
<dbReference type="SUPFAM" id="SSF53474">
    <property type="entry name" value="alpha/beta-Hydrolases"/>
    <property type="match status" value="1"/>
</dbReference>
<dbReference type="InterPro" id="IPR004878">
    <property type="entry name" value="Otopetrin"/>
</dbReference>
<keyword evidence="8" id="KW-0406">Ion transport</keyword>
<dbReference type="GO" id="GO:0005886">
    <property type="term" value="C:plasma membrane"/>
    <property type="evidence" value="ECO:0007669"/>
    <property type="project" value="UniProtKB-SubCell"/>
</dbReference>
<gene>
    <name evidence="12" type="ORF">MEDL_43831</name>
</gene>
<protein>
    <submittedName>
        <fullName evidence="12">Uncharacterized protein</fullName>
    </submittedName>
</protein>
<feature type="transmembrane region" description="Helical" evidence="11">
    <location>
        <begin position="136"/>
        <end position="156"/>
    </location>
</feature>
<feature type="transmembrane region" description="Helical" evidence="11">
    <location>
        <begin position="163"/>
        <end position="181"/>
    </location>
</feature>
<evidence type="ECO:0000256" key="11">
    <source>
        <dbReference type="SAM" id="Phobius"/>
    </source>
</evidence>
<evidence type="ECO:0000256" key="2">
    <source>
        <dbReference type="ARBA" id="ARBA00006513"/>
    </source>
</evidence>
<name>A0A8S3TQE2_MYTED</name>
<evidence type="ECO:0000256" key="7">
    <source>
        <dbReference type="ARBA" id="ARBA00022989"/>
    </source>
</evidence>
<dbReference type="Gene3D" id="3.40.50.1820">
    <property type="entry name" value="alpha/beta hydrolase"/>
    <property type="match status" value="1"/>
</dbReference>
<dbReference type="OrthoDB" id="2020799at2759"/>
<keyword evidence="4" id="KW-1003">Cell membrane</keyword>
<evidence type="ECO:0000256" key="4">
    <source>
        <dbReference type="ARBA" id="ARBA00022475"/>
    </source>
</evidence>
<feature type="transmembrane region" description="Helical" evidence="11">
    <location>
        <begin position="322"/>
        <end position="341"/>
    </location>
</feature>
<accession>A0A8S3TQE2</accession>
<feature type="transmembrane region" description="Helical" evidence="11">
    <location>
        <begin position="64"/>
        <end position="85"/>
    </location>
</feature>
<feature type="transmembrane region" description="Helical" evidence="11">
    <location>
        <begin position="36"/>
        <end position="58"/>
    </location>
</feature>
<evidence type="ECO:0000256" key="10">
    <source>
        <dbReference type="ARBA" id="ARBA00023303"/>
    </source>
</evidence>
<dbReference type="Proteomes" id="UP000683360">
    <property type="component" value="Unassembled WGS sequence"/>
</dbReference>
<keyword evidence="7 11" id="KW-1133">Transmembrane helix</keyword>
<dbReference type="EMBL" id="CAJPWZ010002131">
    <property type="protein sequence ID" value="CAG2231012.1"/>
    <property type="molecule type" value="Genomic_DNA"/>
</dbReference>
<evidence type="ECO:0000313" key="12">
    <source>
        <dbReference type="EMBL" id="CAG2231012.1"/>
    </source>
</evidence>
<keyword evidence="5 11" id="KW-0812">Transmembrane</keyword>
<feature type="transmembrane region" description="Helical" evidence="11">
    <location>
        <begin position="106"/>
        <end position="124"/>
    </location>
</feature>
<evidence type="ECO:0000313" key="13">
    <source>
        <dbReference type="Proteomes" id="UP000683360"/>
    </source>
</evidence>
<reference evidence="12" key="1">
    <citation type="submission" date="2021-03" db="EMBL/GenBank/DDBJ databases">
        <authorList>
            <person name="Bekaert M."/>
        </authorList>
    </citation>
    <scope>NUCLEOTIDE SEQUENCE</scope>
</reference>
<dbReference type="GO" id="GO:0015252">
    <property type="term" value="F:proton channel activity"/>
    <property type="evidence" value="ECO:0007669"/>
    <property type="project" value="InterPro"/>
</dbReference>
<evidence type="ECO:0000256" key="6">
    <source>
        <dbReference type="ARBA" id="ARBA00022781"/>
    </source>
</evidence>
<dbReference type="AlphaFoldDB" id="A0A8S3TQE2"/>
<sequence length="810" mass="92772">MRQNLKKILHAAFVMPWTTGLIKEYRNGGFSKHDGSIAGVVILTTIIIMIFELMVFFPKTTSRIVMTVLLIIAIFTLISMSLSACKNKHWTMPRRSKGSHSLKLKFLWLFCVANITFEVVKFAIYSKCDQLPDVLLFYISTWIFQILQTFFLHYFSKFIFNNVLCLYYGFLVLVVTNFSLWTHRTIFTYHEAKSFLNISDISGNVCNDTKSFVPMEKFKPFLDPVSLEYCLLCVILLSEMWPRAKYPEHQSRQLQESSSKEETEEHQWLLRCNSNVPTRTVWNRKSIIVLFIGVLYMIVFLVIQTLFLNIDQLRKNYLHVAFAFYVCGNFIRIPLTIKCFYALSAQLRPKSNVQTVTDMKHVIILVSSMATCGYIIAECVENLRHEDRLDHPIWWHYLAITIPDKIVYKDAAFMLIDGGSNTDAPPTVSDNFVALTIAFAVSTGCIGADLKMIPNQPIVFKDDPEQKKRKEDAVIAWTWKTFVEKNSSDPEFLLRFPMTKASVRGMDTIASISKQKTGNVINKFFIAGASKRGWTTWTTAAVDKRVVAMAPLVMDLLNMQKSLHHHYRSLGGWTFAFDDYYHLNFTQDLDNPNTTKMATYIDPISYNSRYTSIPKMIVTTGGDEFFIPDDSHYYFGELDGPKLLRKVPNAEHSMAGHEIGLLFSLRAFFLSVITNTTLPGMGWQKEFTPTGGKIYLKTDRTPKTVQAYHAKTTDNKRRDFRLVIGQPGDPSKAFPHIVPWVAENVKDMGNNTYMAEFTNPPNGRWLAFFIQATFDGIDESVHEYTTETMIIPDTFPFPDCSGKTCRGTLV</sequence>
<dbReference type="Pfam" id="PF03189">
    <property type="entry name" value="Otopetrin"/>
    <property type="match status" value="1"/>
</dbReference>
<dbReference type="InterPro" id="IPR029058">
    <property type="entry name" value="AB_hydrolase_fold"/>
</dbReference>
<keyword evidence="10" id="KW-0407">Ion channel</keyword>
<dbReference type="PANTHER" id="PTHR31497">
    <property type="entry name" value="AUTOCRINE PROLIFERATION REPRESSOR PROTEIN A"/>
    <property type="match status" value="1"/>
</dbReference>
<evidence type="ECO:0000256" key="1">
    <source>
        <dbReference type="ARBA" id="ARBA00004651"/>
    </source>
</evidence>
<evidence type="ECO:0000256" key="5">
    <source>
        <dbReference type="ARBA" id="ARBA00022692"/>
    </source>
</evidence>
<comment type="similarity">
    <text evidence="2">Belongs to the otopetrin family.</text>
</comment>
<organism evidence="12 13">
    <name type="scientific">Mytilus edulis</name>
    <name type="common">Blue mussel</name>
    <dbReference type="NCBI Taxonomy" id="6550"/>
    <lineage>
        <taxon>Eukaryota</taxon>
        <taxon>Metazoa</taxon>
        <taxon>Spiralia</taxon>
        <taxon>Lophotrochozoa</taxon>
        <taxon>Mollusca</taxon>
        <taxon>Bivalvia</taxon>
        <taxon>Autobranchia</taxon>
        <taxon>Pteriomorphia</taxon>
        <taxon>Mytilida</taxon>
        <taxon>Mytiloidea</taxon>
        <taxon>Mytilidae</taxon>
        <taxon>Mytilinae</taxon>
        <taxon>Mytilus</taxon>
    </lineage>
</organism>
<evidence type="ECO:0000256" key="3">
    <source>
        <dbReference type="ARBA" id="ARBA00022448"/>
    </source>
</evidence>
<keyword evidence="3" id="KW-0813">Transport</keyword>
<comment type="caution">
    <text evidence="12">The sequence shown here is derived from an EMBL/GenBank/DDBJ whole genome shotgun (WGS) entry which is preliminary data.</text>
</comment>
<dbReference type="InterPro" id="IPR009199">
    <property type="entry name" value="PhoPQ-act_pathogen-rel_PqaA"/>
</dbReference>
<evidence type="ECO:0000256" key="8">
    <source>
        <dbReference type="ARBA" id="ARBA00023065"/>
    </source>
</evidence>
<comment type="subcellular location">
    <subcellularLocation>
        <location evidence="1">Cell membrane</location>
        <topology evidence="1">Multi-pass membrane protein</topology>
    </subcellularLocation>
</comment>
<keyword evidence="9 11" id="KW-0472">Membrane</keyword>